<sequence>MDYETNERYAGFHECIRAVISKTVSFERCIAFGYDVAIRGGANESSESSL</sequence>
<reference evidence="2" key="1">
    <citation type="journal article" date="2011" name="PLoS Genet.">
        <title>Genomic analysis of the necrotrophic fungal pathogens Sclerotinia sclerotiorum and Botrytis cinerea.</title>
        <authorList>
            <person name="Amselem J."/>
            <person name="Cuomo C.A."/>
            <person name="van Kan J.A."/>
            <person name="Viaud M."/>
            <person name="Benito E.P."/>
            <person name="Couloux A."/>
            <person name="Coutinho P.M."/>
            <person name="de Vries R.P."/>
            <person name="Dyer P.S."/>
            <person name="Fillinger S."/>
            <person name="Fournier E."/>
            <person name="Gout L."/>
            <person name="Hahn M."/>
            <person name="Kohn L."/>
            <person name="Lapalu N."/>
            <person name="Plummer K.M."/>
            <person name="Pradier J.M."/>
            <person name="Quevillon E."/>
            <person name="Sharon A."/>
            <person name="Simon A."/>
            <person name="ten Have A."/>
            <person name="Tudzynski B."/>
            <person name="Tudzynski P."/>
            <person name="Wincker P."/>
            <person name="Andrew M."/>
            <person name="Anthouard V."/>
            <person name="Beever R.E."/>
            <person name="Beffa R."/>
            <person name="Benoit I."/>
            <person name="Bouzid O."/>
            <person name="Brault B."/>
            <person name="Chen Z."/>
            <person name="Choquer M."/>
            <person name="Collemare J."/>
            <person name="Cotton P."/>
            <person name="Danchin E.G."/>
            <person name="Da Silva C."/>
            <person name="Gautier A."/>
            <person name="Giraud C."/>
            <person name="Giraud T."/>
            <person name="Gonzalez C."/>
            <person name="Grossetete S."/>
            <person name="Guldener U."/>
            <person name="Henrissat B."/>
            <person name="Howlett B.J."/>
            <person name="Kodira C."/>
            <person name="Kretschmer M."/>
            <person name="Lappartient A."/>
            <person name="Leroch M."/>
            <person name="Levis C."/>
            <person name="Mauceli E."/>
            <person name="Neuveglise C."/>
            <person name="Oeser B."/>
            <person name="Pearson M."/>
            <person name="Poulain J."/>
            <person name="Poussereau N."/>
            <person name="Quesneville H."/>
            <person name="Rascle C."/>
            <person name="Schumacher J."/>
            <person name="Segurens B."/>
            <person name="Sexton A."/>
            <person name="Silva E."/>
            <person name="Sirven C."/>
            <person name="Soanes D.M."/>
            <person name="Talbot N.J."/>
            <person name="Templeton M."/>
            <person name="Yandava C."/>
            <person name="Yarden O."/>
            <person name="Zeng Q."/>
            <person name="Rollins J.A."/>
            <person name="Lebrun M.H."/>
            <person name="Dickman M."/>
        </authorList>
    </citation>
    <scope>NUCLEOTIDE SEQUENCE [LARGE SCALE GENOMIC DNA]</scope>
    <source>
        <strain evidence="2">T4</strain>
    </source>
</reference>
<dbReference type="InParanoid" id="G2Y6S7"/>
<dbReference type="HOGENOM" id="CLU_3124812_0_0_1"/>
<evidence type="ECO:0000313" key="1">
    <source>
        <dbReference type="EMBL" id="CCD48329.1"/>
    </source>
</evidence>
<accession>G2Y6S7</accession>
<dbReference type="EMBL" id="FQ790293">
    <property type="protein sequence ID" value="CCD48329.1"/>
    <property type="molecule type" value="Genomic_DNA"/>
</dbReference>
<dbReference type="AlphaFoldDB" id="G2Y6S7"/>
<organism evidence="1 2">
    <name type="scientific">Botryotinia fuckeliana (strain T4)</name>
    <name type="common">Noble rot fungus</name>
    <name type="synonym">Botrytis cinerea</name>
    <dbReference type="NCBI Taxonomy" id="999810"/>
    <lineage>
        <taxon>Eukaryota</taxon>
        <taxon>Fungi</taxon>
        <taxon>Dikarya</taxon>
        <taxon>Ascomycota</taxon>
        <taxon>Pezizomycotina</taxon>
        <taxon>Leotiomycetes</taxon>
        <taxon>Helotiales</taxon>
        <taxon>Sclerotiniaceae</taxon>
        <taxon>Botrytis</taxon>
    </lineage>
</organism>
<name>G2Y6S7_BOTF4</name>
<evidence type="ECO:0000313" key="2">
    <source>
        <dbReference type="Proteomes" id="UP000008177"/>
    </source>
</evidence>
<gene>
    <name evidence="1" type="ORF">BofuT4_uP107130.1</name>
</gene>
<proteinExistence type="predicted"/>
<protein>
    <submittedName>
        <fullName evidence="1">Uncharacterized protein</fullName>
    </submittedName>
</protein>
<dbReference type="Proteomes" id="UP000008177">
    <property type="component" value="Unplaced contigs"/>
</dbReference>